<feature type="binding site" evidence="6">
    <location>
        <position position="84"/>
    </location>
    <ligand>
        <name>Mg(2+)</name>
        <dbReference type="ChEBI" id="CHEBI:18420"/>
        <label>1</label>
    </ligand>
</feature>
<evidence type="ECO:0000256" key="6">
    <source>
        <dbReference type="HAMAP-Rule" id="MF_02095"/>
    </source>
</evidence>
<dbReference type="InterPro" id="IPR000760">
    <property type="entry name" value="Inositol_monophosphatase-like"/>
</dbReference>
<dbReference type="InterPro" id="IPR050725">
    <property type="entry name" value="CysQ/Inositol_MonoPase"/>
</dbReference>
<accession>A0ABZ0HNU4</accession>
<keyword evidence="6" id="KW-0460">Magnesium</keyword>
<keyword evidence="6" id="KW-0479">Metal-binding</keyword>
<dbReference type="PROSITE" id="PS00630">
    <property type="entry name" value="IMP_2"/>
    <property type="match status" value="1"/>
</dbReference>
<dbReference type="CDD" id="cd01638">
    <property type="entry name" value="CysQ"/>
    <property type="match status" value="1"/>
</dbReference>
<dbReference type="EC" id="3.1.3.7" evidence="6"/>
<name>A0ABZ0HNU4_9HYPH</name>
<comment type="similarity">
    <text evidence="1 6">Belongs to the inositol monophosphatase superfamily. CysQ family.</text>
</comment>
<evidence type="ECO:0000313" key="8">
    <source>
        <dbReference type="Proteomes" id="UP001626536"/>
    </source>
</evidence>
<feature type="binding site" evidence="6">
    <location>
        <position position="235"/>
    </location>
    <ligand>
        <name>substrate</name>
    </ligand>
</feature>
<comment type="subcellular location">
    <subcellularLocation>
        <location evidence="6">Cell inner membrane</location>
        <topology evidence="6">Peripheral membrane protein</topology>
        <orientation evidence="6">Cytoplasmic side</orientation>
    </subcellularLocation>
</comment>
<reference evidence="7 8" key="1">
    <citation type="submission" date="2023-10" db="EMBL/GenBank/DDBJ databases">
        <title>Novel methanotroph of the genus Methylocapsa from a subarctic wetland.</title>
        <authorList>
            <person name="Belova S.E."/>
            <person name="Oshkin I.Y."/>
            <person name="Miroshnikov K."/>
            <person name="Dedysh S.N."/>
        </authorList>
    </citation>
    <scope>NUCLEOTIDE SEQUENCE [LARGE SCALE GENOMIC DNA]</scope>
    <source>
        <strain evidence="7 8">RX1</strain>
    </source>
</reference>
<dbReference type="RefSeq" id="WP_407338280.1">
    <property type="nucleotide sequence ID" value="NZ_CP136862.1"/>
</dbReference>
<dbReference type="InterPro" id="IPR006240">
    <property type="entry name" value="CysQ"/>
</dbReference>
<dbReference type="PRINTS" id="PR00377">
    <property type="entry name" value="IMPHPHTASES"/>
</dbReference>
<keyword evidence="2 6" id="KW-1003">Cell membrane</keyword>
<proteinExistence type="inferred from homology"/>
<evidence type="ECO:0000256" key="4">
    <source>
        <dbReference type="ARBA" id="ARBA00022801"/>
    </source>
</evidence>
<dbReference type="SUPFAM" id="SSF56655">
    <property type="entry name" value="Carbohydrate phosphatase"/>
    <property type="match status" value="1"/>
</dbReference>
<dbReference type="Gene3D" id="3.30.540.10">
    <property type="entry name" value="Fructose-1,6-Bisphosphatase, subunit A, domain 1"/>
    <property type="match status" value="1"/>
</dbReference>
<feature type="binding site" evidence="6">
    <location>
        <position position="106"/>
    </location>
    <ligand>
        <name>Mg(2+)</name>
        <dbReference type="ChEBI" id="CHEBI:18420"/>
        <label>2</label>
    </ligand>
</feature>
<feature type="binding site" evidence="6">
    <location>
        <position position="235"/>
    </location>
    <ligand>
        <name>Mg(2+)</name>
        <dbReference type="ChEBI" id="CHEBI:18420"/>
        <label>2</label>
    </ligand>
</feature>
<dbReference type="NCBIfam" id="TIGR01331">
    <property type="entry name" value="bisphos_cysQ"/>
    <property type="match status" value="1"/>
</dbReference>
<keyword evidence="5 6" id="KW-0472">Membrane</keyword>
<dbReference type="Proteomes" id="UP001626536">
    <property type="component" value="Chromosome"/>
</dbReference>
<evidence type="ECO:0000256" key="5">
    <source>
        <dbReference type="ARBA" id="ARBA00023136"/>
    </source>
</evidence>
<dbReference type="EMBL" id="CP136862">
    <property type="protein sequence ID" value="WOJ88843.1"/>
    <property type="molecule type" value="Genomic_DNA"/>
</dbReference>
<keyword evidence="4 6" id="KW-0378">Hydrolase</keyword>
<comment type="cofactor">
    <cofactor evidence="6">
        <name>Mg(2+)</name>
        <dbReference type="ChEBI" id="CHEBI:18420"/>
    </cofactor>
</comment>
<dbReference type="InterPro" id="IPR020550">
    <property type="entry name" value="Inositol_monophosphatase_CS"/>
</dbReference>
<gene>
    <name evidence="6 7" type="primary">cysQ</name>
    <name evidence="7" type="ORF">RZS28_13640</name>
</gene>
<dbReference type="HAMAP" id="MF_02095">
    <property type="entry name" value="CysQ"/>
    <property type="match status" value="1"/>
</dbReference>
<comment type="function">
    <text evidence="6">Converts adenosine-3',5'-bisphosphate (PAP) to AMP.</text>
</comment>
<feature type="binding site" evidence="6">
    <location>
        <position position="103"/>
    </location>
    <ligand>
        <name>Mg(2+)</name>
        <dbReference type="ChEBI" id="CHEBI:18420"/>
        <label>2</label>
    </ligand>
</feature>
<dbReference type="PANTHER" id="PTHR43028:SF5">
    <property type="entry name" value="3'(2'),5'-BISPHOSPHATE NUCLEOTIDASE 1"/>
    <property type="match status" value="1"/>
</dbReference>
<feature type="binding site" evidence="6">
    <location>
        <position position="103"/>
    </location>
    <ligand>
        <name>Mg(2+)</name>
        <dbReference type="ChEBI" id="CHEBI:18420"/>
        <label>1</label>
    </ligand>
</feature>
<protein>
    <recommendedName>
        <fullName evidence="6">3'(2'),5'-bisphosphate nucleotidase CysQ</fullName>
        <ecNumber evidence="6">3.1.3.7</ecNumber>
    </recommendedName>
    <alternativeName>
        <fullName evidence="6">3'(2'),5-bisphosphonucleoside 3'(2')-phosphohydrolase</fullName>
    </alternativeName>
    <alternativeName>
        <fullName evidence="6">3'-phosphoadenosine 5'-phosphate phosphatase</fullName>
        <shortName evidence="6">PAP phosphatase</shortName>
    </alternativeName>
</protein>
<comment type="catalytic activity">
    <reaction evidence="6">
        <text>adenosine 3',5'-bisphosphate + H2O = AMP + phosphate</text>
        <dbReference type="Rhea" id="RHEA:10040"/>
        <dbReference type="ChEBI" id="CHEBI:15377"/>
        <dbReference type="ChEBI" id="CHEBI:43474"/>
        <dbReference type="ChEBI" id="CHEBI:58343"/>
        <dbReference type="ChEBI" id="CHEBI:456215"/>
        <dbReference type="EC" id="3.1.3.7"/>
    </reaction>
</comment>
<dbReference type="PANTHER" id="PTHR43028">
    <property type="entry name" value="3'(2'),5'-BISPHOSPHATE NUCLEOTIDASE 1"/>
    <property type="match status" value="1"/>
</dbReference>
<evidence type="ECO:0000256" key="1">
    <source>
        <dbReference type="ARBA" id="ARBA00005289"/>
    </source>
</evidence>
<organism evidence="7 8">
    <name type="scientific">Methylocapsa polymorpha</name>
    <dbReference type="NCBI Taxonomy" id="3080828"/>
    <lineage>
        <taxon>Bacteria</taxon>
        <taxon>Pseudomonadati</taxon>
        <taxon>Pseudomonadota</taxon>
        <taxon>Alphaproteobacteria</taxon>
        <taxon>Hyphomicrobiales</taxon>
        <taxon>Beijerinckiaceae</taxon>
        <taxon>Methylocapsa</taxon>
    </lineage>
</organism>
<feature type="binding site" evidence="6">
    <location>
        <position position="84"/>
    </location>
    <ligand>
        <name>substrate</name>
    </ligand>
</feature>
<evidence type="ECO:0000256" key="2">
    <source>
        <dbReference type="ARBA" id="ARBA00022475"/>
    </source>
</evidence>
<dbReference type="Pfam" id="PF00459">
    <property type="entry name" value="Inositol_P"/>
    <property type="match status" value="1"/>
</dbReference>
<sequence>MALELSPANKIGPNGRSIDRDAIAEIFAEIAIEAAVAVMAVYSCDSHARRKPDKSPVCDADENAEAIILERLAARLPELPVLAEEAAAHGKKTVPGSTFILVDPVDGTREFLSHNGEFTINIGLIVEGEPRAGVVYAPALRQLWVGGAKASSCIVAPGAPLPPPSERREIHVRPAPRQGLTALASRSHSDPETEAFLAQLPIHERRAAGSSLKFCAVAEGDADVYPRFGQTMEWDTAAGDAVLRAAGGIVLDREQRPLQYGKAGAQFRNGPFVAWGDPRASVA</sequence>
<evidence type="ECO:0000313" key="7">
    <source>
        <dbReference type="EMBL" id="WOJ88843.1"/>
    </source>
</evidence>
<keyword evidence="8" id="KW-1185">Reference proteome</keyword>
<feature type="binding site" evidence="6">
    <location>
        <position position="105"/>
    </location>
    <ligand>
        <name>Mg(2+)</name>
        <dbReference type="ChEBI" id="CHEBI:18420"/>
        <label>1</label>
    </ligand>
</feature>
<feature type="binding site" evidence="6">
    <location>
        <begin position="105"/>
        <end position="108"/>
    </location>
    <ligand>
        <name>substrate</name>
    </ligand>
</feature>
<dbReference type="Gene3D" id="3.40.190.80">
    <property type="match status" value="1"/>
</dbReference>
<keyword evidence="3 6" id="KW-0997">Cell inner membrane</keyword>
<dbReference type="GO" id="GO:0008441">
    <property type="term" value="F:3'(2'),5'-bisphosphate nucleotidase activity"/>
    <property type="evidence" value="ECO:0007669"/>
    <property type="project" value="UniProtKB-EC"/>
</dbReference>
<evidence type="ECO:0000256" key="3">
    <source>
        <dbReference type="ARBA" id="ARBA00022519"/>
    </source>
</evidence>